<gene>
    <name evidence="15" type="ORF">QJT81_18745</name>
</gene>
<keyword evidence="6 11" id="KW-0732">Signal</keyword>
<dbReference type="InterPro" id="IPR000184">
    <property type="entry name" value="Bac_surfAg_D15"/>
</dbReference>
<dbReference type="Proteomes" id="UP001301326">
    <property type="component" value="Chromosome"/>
</dbReference>
<dbReference type="EMBL" id="CP124756">
    <property type="protein sequence ID" value="WGZ93800.1"/>
    <property type="molecule type" value="Genomic_DNA"/>
</dbReference>
<dbReference type="Gene3D" id="2.40.160.50">
    <property type="entry name" value="membrane protein fhac: a member of the omp85/tpsb transporter family"/>
    <property type="match status" value="1"/>
</dbReference>
<feature type="domain" description="TamA POTRA" evidence="14">
    <location>
        <begin position="38"/>
        <end position="115"/>
    </location>
</feature>
<name>A0AA95HBE1_9GAMM</name>
<feature type="signal peptide" evidence="11">
    <location>
        <begin position="1"/>
        <end position="19"/>
    </location>
</feature>
<dbReference type="Pfam" id="PF01103">
    <property type="entry name" value="Omp85"/>
    <property type="match status" value="1"/>
</dbReference>
<dbReference type="InterPro" id="IPR039910">
    <property type="entry name" value="D15-like"/>
</dbReference>
<dbReference type="AlphaFoldDB" id="A0AA95HBE1"/>
<keyword evidence="7" id="KW-0472">Membrane</keyword>
<reference evidence="15" key="2">
    <citation type="submission" date="2023-04" db="EMBL/GenBank/DDBJ databases">
        <authorList>
            <person name="Beletskiy A.V."/>
            <person name="Mardanov A.V."/>
            <person name="Ravin N.V."/>
        </authorList>
    </citation>
    <scope>NUCLEOTIDE SEQUENCE</scope>
    <source>
        <strain evidence="15">GKL-02</strain>
    </source>
</reference>
<accession>A0AA95HBE1</accession>
<keyword evidence="8" id="KW-0998">Cell outer membrane</keyword>
<dbReference type="Pfam" id="PF07244">
    <property type="entry name" value="POTRA"/>
    <property type="match status" value="1"/>
</dbReference>
<dbReference type="InterPro" id="IPR010827">
    <property type="entry name" value="BamA/TamA_POTRA"/>
</dbReference>
<evidence type="ECO:0000256" key="8">
    <source>
        <dbReference type="ARBA" id="ARBA00023237"/>
    </source>
</evidence>
<evidence type="ECO:0000256" key="5">
    <source>
        <dbReference type="ARBA" id="ARBA00022692"/>
    </source>
</evidence>
<evidence type="ECO:0000313" key="15">
    <source>
        <dbReference type="EMBL" id="WGZ93800.1"/>
    </source>
</evidence>
<evidence type="ECO:0000259" key="12">
    <source>
        <dbReference type="Pfam" id="PF01103"/>
    </source>
</evidence>
<feature type="domain" description="Bacterial surface antigen (D15)" evidence="12">
    <location>
        <begin position="308"/>
        <end position="587"/>
    </location>
</feature>
<organism evidence="15">
    <name type="scientific">Candidatus Thiothrix putei</name>
    <dbReference type="NCBI Taxonomy" id="3080811"/>
    <lineage>
        <taxon>Bacteria</taxon>
        <taxon>Pseudomonadati</taxon>
        <taxon>Pseudomonadota</taxon>
        <taxon>Gammaproteobacteria</taxon>
        <taxon>Thiotrichales</taxon>
        <taxon>Thiotrichaceae</taxon>
        <taxon>Thiothrix</taxon>
    </lineage>
</organism>
<reference evidence="15" key="1">
    <citation type="journal article" date="2023" name="Int. J. Mol. Sci.">
        <title>Metagenomics Revealed a New Genus 'Candidatus Thiocaldithrix dubininis' gen. nov., sp. nov. and a New Species 'Candidatus Thiothrix putei' sp. nov. in the Family Thiotrichaceae, Some Members of Which Have Traits of Both Na+- and H+-Motive Energetics.</title>
        <authorList>
            <person name="Ravin N.V."/>
            <person name="Muntyan M.S."/>
            <person name="Smolyakov D.D."/>
            <person name="Rudenko T.S."/>
            <person name="Beletsky A.V."/>
            <person name="Mardanov A.V."/>
            <person name="Grabovich M.Y."/>
        </authorList>
    </citation>
    <scope>NUCLEOTIDE SEQUENCE</scope>
    <source>
        <strain evidence="15">GKL-02</strain>
    </source>
</reference>
<evidence type="ECO:0000256" key="1">
    <source>
        <dbReference type="ARBA" id="ARBA00004442"/>
    </source>
</evidence>
<evidence type="ECO:0000256" key="6">
    <source>
        <dbReference type="ARBA" id="ARBA00022729"/>
    </source>
</evidence>
<dbReference type="KEGG" id="tput:QJT81_18745"/>
<keyword evidence="4" id="KW-1134">Transmembrane beta strand</keyword>
<feature type="chain" id="PRO_5041684416" description="Translocation and assembly module subunit TamA" evidence="11">
    <location>
        <begin position="20"/>
        <end position="590"/>
    </location>
</feature>
<sequence>MKKIIWGLCLLGASAPGSAAFFQQTEEEAAAEAESPVKVTVQGADTALADNLRAFMPSLRNLKCDSPRDRVQRFIESAEEKLYEGAEAMGYYSARFNVTSVQQGQCLALHVAVQPGEPVRVTRIDVQVTGVGKDLPEFRRITAVLPYQQGDVLVHQRYEDFKSSLSSTANRLGFFDAEYLLREIQVDPDTRQAQVRLHFETGKRYQVGKVRVEQDVLAEKYLNRYLRVREGDTYNAENLLKQQRILEGSGYYSEVQVSGAYQQAENGSVPVGISAERRKRYTYSGRVGYGTDTGFRVETDMEAHWVNNKGHKFNAKGALAQNEQSVEGTYKVPLWEPEHEYASLSGGVRYTDNNGIESEAFKVGVDYNRRNDHDWQQTVFVNYLDETTRVNSGEETRSQLTLGGVRVKKTKTNDLLFPTQGWQVAAEIQGAAEGVLSDQSVLQGKLNGKYLHTLETGGKLILQGAAGSTLTNELDEMPKSLRFFAGGQSSVRGYDFESLGGTNAAGDVVGGKHLLTTSVEYDRPVVDNWSAAAFVDAGDAFNDAANMSMNVGAGFGVRYKSPLGPIRADIAAPKDDLGDVHFYFSLGPDL</sequence>
<proteinExistence type="inferred from homology"/>
<protein>
    <recommendedName>
        <fullName evidence="3">Translocation and assembly module subunit TamA</fullName>
    </recommendedName>
    <alternativeName>
        <fullName evidence="9">Autotransporter assembly factor TamA</fullName>
    </alternativeName>
</protein>
<evidence type="ECO:0000256" key="10">
    <source>
        <dbReference type="ARBA" id="ARBA00093548"/>
    </source>
</evidence>
<keyword evidence="5" id="KW-0812">Transmembrane</keyword>
<dbReference type="GO" id="GO:0097347">
    <property type="term" value="C:TAM protein secretion complex"/>
    <property type="evidence" value="ECO:0007669"/>
    <property type="project" value="TreeGrafter"/>
</dbReference>
<comment type="subunit">
    <text evidence="10">Interacts with TamB to form the translocation and assembly module (TAM).</text>
</comment>
<dbReference type="InterPro" id="IPR035243">
    <property type="entry name" value="TamA_POTRA_Dom_1"/>
</dbReference>
<evidence type="ECO:0000256" key="3">
    <source>
        <dbReference type="ARBA" id="ARBA00015419"/>
    </source>
</evidence>
<evidence type="ECO:0000256" key="4">
    <source>
        <dbReference type="ARBA" id="ARBA00022452"/>
    </source>
</evidence>
<evidence type="ECO:0000256" key="2">
    <source>
        <dbReference type="ARBA" id="ARBA00010248"/>
    </source>
</evidence>
<feature type="domain" description="POTRA" evidence="13">
    <location>
        <begin position="205"/>
        <end position="265"/>
    </location>
</feature>
<evidence type="ECO:0000256" key="11">
    <source>
        <dbReference type="SAM" id="SignalP"/>
    </source>
</evidence>
<evidence type="ECO:0000259" key="13">
    <source>
        <dbReference type="Pfam" id="PF07244"/>
    </source>
</evidence>
<dbReference type="PANTHER" id="PTHR12815">
    <property type="entry name" value="SORTING AND ASSEMBLY MACHINERY SAMM50 PROTEIN FAMILY MEMBER"/>
    <property type="match status" value="1"/>
</dbReference>
<evidence type="ECO:0000256" key="7">
    <source>
        <dbReference type="ARBA" id="ARBA00023136"/>
    </source>
</evidence>
<evidence type="ECO:0000256" key="9">
    <source>
        <dbReference type="ARBA" id="ARBA00033063"/>
    </source>
</evidence>
<dbReference type="Pfam" id="PF17243">
    <property type="entry name" value="POTRA_TamA_1"/>
    <property type="match status" value="1"/>
</dbReference>
<dbReference type="GO" id="GO:0009279">
    <property type="term" value="C:cell outer membrane"/>
    <property type="evidence" value="ECO:0007669"/>
    <property type="project" value="UniProtKB-SubCell"/>
</dbReference>
<comment type="subcellular location">
    <subcellularLocation>
        <location evidence="1">Cell outer membrane</location>
    </subcellularLocation>
</comment>
<dbReference type="Gene3D" id="3.10.20.310">
    <property type="entry name" value="membrane protein fhac"/>
    <property type="match status" value="3"/>
</dbReference>
<dbReference type="PANTHER" id="PTHR12815:SF47">
    <property type="entry name" value="TRANSLOCATION AND ASSEMBLY MODULE SUBUNIT TAMA"/>
    <property type="match status" value="1"/>
</dbReference>
<comment type="similarity">
    <text evidence="2">Belongs to the TamA family.</text>
</comment>
<dbReference type="GO" id="GO:0009306">
    <property type="term" value="P:protein secretion"/>
    <property type="evidence" value="ECO:0007669"/>
    <property type="project" value="TreeGrafter"/>
</dbReference>
<evidence type="ECO:0000259" key="14">
    <source>
        <dbReference type="Pfam" id="PF17243"/>
    </source>
</evidence>